<dbReference type="GO" id="GO:0004190">
    <property type="term" value="F:aspartic-type endopeptidase activity"/>
    <property type="evidence" value="ECO:0007669"/>
    <property type="project" value="InterPro"/>
</dbReference>
<organism evidence="1">
    <name type="scientific">bioreactor metagenome</name>
    <dbReference type="NCBI Taxonomy" id="1076179"/>
    <lineage>
        <taxon>unclassified sequences</taxon>
        <taxon>metagenomes</taxon>
        <taxon>ecological metagenomes</taxon>
    </lineage>
</organism>
<dbReference type="GO" id="GO:0030436">
    <property type="term" value="P:asexual sporulation"/>
    <property type="evidence" value="ECO:0007669"/>
    <property type="project" value="InterPro"/>
</dbReference>
<gene>
    <name evidence="1" type="ORF">SDC9_113105</name>
</gene>
<dbReference type="EMBL" id="VSSQ01020941">
    <property type="protein sequence ID" value="MPM66198.1"/>
    <property type="molecule type" value="Genomic_DNA"/>
</dbReference>
<comment type="caution">
    <text evidence="1">The sequence shown here is derived from an EMBL/GenBank/DDBJ whole genome shotgun (WGS) entry which is preliminary data.</text>
</comment>
<reference evidence="1" key="1">
    <citation type="submission" date="2019-08" db="EMBL/GenBank/DDBJ databases">
        <authorList>
            <person name="Kucharzyk K."/>
            <person name="Murdoch R.W."/>
            <person name="Higgins S."/>
            <person name="Loffler F."/>
        </authorList>
    </citation>
    <scope>NUCLEOTIDE SEQUENCE</scope>
</reference>
<dbReference type="AlphaFoldDB" id="A0A645BM29"/>
<name>A0A645BM29_9ZZZZ</name>
<dbReference type="InterPro" id="IPR005081">
    <property type="entry name" value="SpoIIGA"/>
</dbReference>
<protein>
    <submittedName>
        <fullName evidence="1">Uncharacterized protein</fullName>
    </submittedName>
</protein>
<dbReference type="GO" id="GO:0006508">
    <property type="term" value="P:proteolysis"/>
    <property type="evidence" value="ECO:0007669"/>
    <property type="project" value="InterPro"/>
</dbReference>
<sequence length="72" mass="8130">MFKETNFKSEEMFYIPYSVINGYSGKLQAIKPGKIKVNINGCFEDREALIAFCDNKLSQSGDYNALLSRGII</sequence>
<evidence type="ECO:0000313" key="1">
    <source>
        <dbReference type="EMBL" id="MPM66198.1"/>
    </source>
</evidence>
<proteinExistence type="predicted"/>
<dbReference type="Pfam" id="PF03419">
    <property type="entry name" value="Peptidase_U4"/>
    <property type="match status" value="1"/>
</dbReference>
<accession>A0A645BM29</accession>